<reference evidence="2" key="2">
    <citation type="submission" date="2022-01" db="EMBL/GenBank/DDBJ databases">
        <authorList>
            <person name="Yamashiro T."/>
            <person name="Shiraishi A."/>
            <person name="Satake H."/>
            <person name="Nakayama K."/>
        </authorList>
    </citation>
    <scope>NUCLEOTIDE SEQUENCE</scope>
</reference>
<reference evidence="2" key="1">
    <citation type="journal article" date="2022" name="Int. J. Mol. Sci.">
        <title>Draft Genome of Tanacetum Coccineum: Genomic Comparison of Closely Related Tanacetum-Family Plants.</title>
        <authorList>
            <person name="Yamashiro T."/>
            <person name="Shiraishi A."/>
            <person name="Nakayama K."/>
            <person name="Satake H."/>
        </authorList>
    </citation>
    <scope>NUCLEOTIDE SEQUENCE</scope>
</reference>
<dbReference type="Pfam" id="PF14541">
    <property type="entry name" value="TAXi_C"/>
    <property type="match status" value="1"/>
</dbReference>
<feature type="domain" description="Xylanase inhibitor C-terminal" evidence="1">
    <location>
        <begin position="144"/>
        <end position="309"/>
    </location>
</feature>
<keyword evidence="3" id="KW-1185">Reference proteome</keyword>
<dbReference type="InterPro" id="IPR001461">
    <property type="entry name" value="Aspartic_peptidase_A1"/>
</dbReference>
<dbReference type="EMBL" id="BQNB010015573">
    <property type="protein sequence ID" value="GJT41576.1"/>
    <property type="molecule type" value="Genomic_DNA"/>
</dbReference>
<dbReference type="SUPFAM" id="SSF50630">
    <property type="entry name" value="Acid proteases"/>
    <property type="match status" value="1"/>
</dbReference>
<dbReference type="InterPro" id="IPR021109">
    <property type="entry name" value="Peptidase_aspartic_dom_sf"/>
</dbReference>
<protein>
    <submittedName>
        <fullName evidence="2">Basic 7S globulin-like protein</fullName>
    </submittedName>
</protein>
<dbReference type="Gene3D" id="2.40.70.10">
    <property type="entry name" value="Acid Proteases"/>
    <property type="match status" value="1"/>
</dbReference>
<dbReference type="InterPro" id="IPR032799">
    <property type="entry name" value="TAXi_C"/>
</dbReference>
<dbReference type="Proteomes" id="UP001151760">
    <property type="component" value="Unassembled WGS sequence"/>
</dbReference>
<accession>A0ABQ5DQW2</accession>
<sequence>MTSSLLMCLINKLFRESLKCTWWHSNTLLLQDATLTEKSPEAPRLVKILDEILDMRDDGDVLLSKKVKLEMMGVSKVYGSPQVFALCLPSCQNTTASGVAFFNTHGPYYFTSGIDLSSHLIYTPLIVNPIGFTIITYYNYPSAEYFIGLTSIKINDKQVDINPSLLTIDNDGFGGTRLSTITPYTTLHTSIYRPFIQLFINESRALNLSISTNPVSPFEVCFNASDVHETWFGPEVPVIDLVMHSEDVFWKVYGWNTMVKVDGEIGESLWCLGFVDGGDEARTSVVIGGRQMEDNLLQFDLVNERFGFSSVLAHQTFCIEFNFTDGYM</sequence>
<evidence type="ECO:0000313" key="3">
    <source>
        <dbReference type="Proteomes" id="UP001151760"/>
    </source>
</evidence>
<evidence type="ECO:0000259" key="1">
    <source>
        <dbReference type="Pfam" id="PF14541"/>
    </source>
</evidence>
<dbReference type="PANTHER" id="PTHR47965:SF6">
    <property type="entry name" value="ASPARTIC PROTEINASE GIP1-RELATED"/>
    <property type="match status" value="1"/>
</dbReference>
<name>A0ABQ5DQW2_9ASTR</name>
<evidence type="ECO:0000313" key="2">
    <source>
        <dbReference type="EMBL" id="GJT41576.1"/>
    </source>
</evidence>
<proteinExistence type="predicted"/>
<gene>
    <name evidence="2" type="ORF">Tco_0941441</name>
</gene>
<organism evidence="2 3">
    <name type="scientific">Tanacetum coccineum</name>
    <dbReference type="NCBI Taxonomy" id="301880"/>
    <lineage>
        <taxon>Eukaryota</taxon>
        <taxon>Viridiplantae</taxon>
        <taxon>Streptophyta</taxon>
        <taxon>Embryophyta</taxon>
        <taxon>Tracheophyta</taxon>
        <taxon>Spermatophyta</taxon>
        <taxon>Magnoliopsida</taxon>
        <taxon>eudicotyledons</taxon>
        <taxon>Gunneridae</taxon>
        <taxon>Pentapetalae</taxon>
        <taxon>asterids</taxon>
        <taxon>campanulids</taxon>
        <taxon>Asterales</taxon>
        <taxon>Asteraceae</taxon>
        <taxon>Asteroideae</taxon>
        <taxon>Anthemideae</taxon>
        <taxon>Anthemidinae</taxon>
        <taxon>Tanacetum</taxon>
    </lineage>
</organism>
<comment type="caution">
    <text evidence="2">The sequence shown here is derived from an EMBL/GenBank/DDBJ whole genome shotgun (WGS) entry which is preliminary data.</text>
</comment>
<dbReference type="PANTHER" id="PTHR47965">
    <property type="entry name" value="ASPARTYL PROTEASE-RELATED"/>
    <property type="match status" value="1"/>
</dbReference>